<feature type="chain" id="PRO_5018045473" description="SCP domain-containing protein" evidence="2">
    <location>
        <begin position="25"/>
        <end position="373"/>
    </location>
</feature>
<keyword evidence="4" id="KW-1185">Reference proteome</keyword>
<evidence type="ECO:0000256" key="2">
    <source>
        <dbReference type="SAM" id="SignalP"/>
    </source>
</evidence>
<protein>
    <recommendedName>
        <fullName evidence="5">SCP domain-containing protein</fullName>
    </recommendedName>
</protein>
<evidence type="ECO:0008006" key="5">
    <source>
        <dbReference type="Google" id="ProtNLM"/>
    </source>
</evidence>
<accession>A0A3G9JKY4</accession>
<feature type="signal peptide" evidence="2">
    <location>
        <begin position="1"/>
        <end position="24"/>
    </location>
</feature>
<sequence>MKKLFSLMMALTLIFGMGMSHTYAKTSRLTATKKTYMQYKKQAKKLGSLKNAQKNLSQKKKAVDDANQAYSNAVGAYHTNVANAKTNYDAASSAYEAAGYDFIMSKASVHYYQNSKEGMANDANLAAYVNGLDESVKSTLATTNLKRDITLIRELNNDRDTDSNFPHSKALGVDYDLMVFASISGFIGNSTGDHTYFRNCPEAVHVSWAVNLAWGLDDPLDGWYTAEKAVYDAGGNGVTGHYTNCMGDYDYVGLTINETTGTSAADFNSARESGTQVNVDEFETALNGYVAPYETALNSAKATYDQTVADQSAITAAMQAITNAKNAYAKANNKVKKIKKINKQLAKAKKAYQKALKASRKKTSHKKKAKHKK</sequence>
<dbReference type="KEGG" id="ebm:SG0102_15750"/>
<organism evidence="3 4">
    <name type="scientific">Intestinibaculum porci</name>
    <dbReference type="NCBI Taxonomy" id="2487118"/>
    <lineage>
        <taxon>Bacteria</taxon>
        <taxon>Bacillati</taxon>
        <taxon>Bacillota</taxon>
        <taxon>Erysipelotrichia</taxon>
        <taxon>Erysipelotrichales</taxon>
        <taxon>Erysipelotrichaceae</taxon>
        <taxon>Intestinibaculum</taxon>
    </lineage>
</organism>
<dbReference type="AlphaFoldDB" id="A0A3G9JKY4"/>
<evidence type="ECO:0000256" key="1">
    <source>
        <dbReference type="SAM" id="MobiDB-lite"/>
    </source>
</evidence>
<evidence type="ECO:0000313" key="3">
    <source>
        <dbReference type="EMBL" id="BBH26641.1"/>
    </source>
</evidence>
<keyword evidence="2" id="KW-0732">Signal</keyword>
<reference evidence="3 4" key="1">
    <citation type="submission" date="2018-11" db="EMBL/GenBank/DDBJ databases">
        <title>Novel Erysipelotrichaceae bacterium isolated from small intestine of a swine.</title>
        <authorList>
            <person name="Kim J.S."/>
            <person name="Choe H."/>
            <person name="Lee Y.R."/>
            <person name="Kim K.M."/>
            <person name="Park D.S."/>
        </authorList>
    </citation>
    <scope>NUCLEOTIDE SEQUENCE [LARGE SCALE GENOMIC DNA]</scope>
    <source>
        <strain evidence="3 4">SG0102</strain>
    </source>
</reference>
<dbReference type="EMBL" id="AP019309">
    <property type="protein sequence ID" value="BBH26641.1"/>
    <property type="molecule type" value="Genomic_DNA"/>
</dbReference>
<dbReference type="InParanoid" id="A0A3G9JKY4"/>
<dbReference type="OrthoDB" id="1655851at2"/>
<dbReference type="RefSeq" id="WP_125119484.1">
    <property type="nucleotide sequence ID" value="NZ_AP019309.1"/>
</dbReference>
<gene>
    <name evidence="3" type="ORF">SG0102_15750</name>
</gene>
<dbReference type="Proteomes" id="UP000268059">
    <property type="component" value="Chromosome"/>
</dbReference>
<evidence type="ECO:0000313" key="4">
    <source>
        <dbReference type="Proteomes" id="UP000268059"/>
    </source>
</evidence>
<feature type="region of interest" description="Disordered" evidence="1">
    <location>
        <begin position="350"/>
        <end position="373"/>
    </location>
</feature>
<name>A0A3G9JKY4_9FIRM</name>
<proteinExistence type="predicted"/>